<sequence>MSWWRNDNNGGSDGSTAKSTLLDLQLRLALPTGKIKVDRGNDSEFSSSSSCVSSEISSEESLVLVLGGCRWCQSYCMVSKKEFPTCIKCKQPCLIGFSNNEKHD</sequence>
<reference evidence="2" key="2">
    <citation type="journal article" date="2018" name="Plant J.">
        <title>The Sorghum bicolor reference genome: improved assembly, gene annotations, a transcriptome atlas, and signatures of genome organization.</title>
        <authorList>
            <person name="McCormick R.F."/>
            <person name="Truong S.K."/>
            <person name="Sreedasyam A."/>
            <person name="Jenkins J."/>
            <person name="Shu S."/>
            <person name="Sims D."/>
            <person name="Kennedy M."/>
            <person name="Amirebrahimi M."/>
            <person name="Weers B.D."/>
            <person name="McKinley B."/>
            <person name="Mattison A."/>
            <person name="Morishige D.T."/>
            <person name="Grimwood J."/>
            <person name="Schmutz J."/>
            <person name="Mullet J.E."/>
        </authorList>
    </citation>
    <scope>NUCLEOTIDE SEQUENCE [LARGE SCALE GENOMIC DNA]</scope>
    <source>
        <strain evidence="2">cv. BTx623</strain>
    </source>
</reference>
<evidence type="ECO:0000313" key="2">
    <source>
        <dbReference type="Proteomes" id="UP000000768"/>
    </source>
</evidence>
<name>A0A1B6PAZ1_SORBI</name>
<accession>A0A1B6PAZ1</accession>
<dbReference type="Gramene" id="KXG22934">
    <property type="protein sequence ID" value="KXG22934"/>
    <property type="gene ID" value="SORBI_3008G030300"/>
</dbReference>
<keyword evidence="2" id="KW-1185">Reference proteome</keyword>
<dbReference type="InParanoid" id="A0A1B6PAZ1"/>
<proteinExistence type="predicted"/>
<dbReference type="OMA" id="CKQPCLI"/>
<dbReference type="AlphaFoldDB" id="A0A1B6PAZ1"/>
<reference evidence="1 2" key="1">
    <citation type="journal article" date="2009" name="Nature">
        <title>The Sorghum bicolor genome and the diversification of grasses.</title>
        <authorList>
            <person name="Paterson A.H."/>
            <person name="Bowers J.E."/>
            <person name="Bruggmann R."/>
            <person name="Dubchak I."/>
            <person name="Grimwood J."/>
            <person name="Gundlach H."/>
            <person name="Haberer G."/>
            <person name="Hellsten U."/>
            <person name="Mitros T."/>
            <person name="Poliakov A."/>
            <person name="Schmutz J."/>
            <person name="Spannagl M."/>
            <person name="Tang H."/>
            <person name="Wang X."/>
            <person name="Wicker T."/>
            <person name="Bharti A.K."/>
            <person name="Chapman J."/>
            <person name="Feltus F.A."/>
            <person name="Gowik U."/>
            <person name="Grigoriev I.V."/>
            <person name="Lyons E."/>
            <person name="Maher C.A."/>
            <person name="Martis M."/>
            <person name="Narechania A."/>
            <person name="Otillar R.P."/>
            <person name="Penning B.W."/>
            <person name="Salamov A.A."/>
            <person name="Wang Y."/>
            <person name="Zhang L."/>
            <person name="Carpita N.C."/>
            <person name="Freeling M."/>
            <person name="Gingle A.R."/>
            <person name="Hash C.T."/>
            <person name="Keller B."/>
            <person name="Klein P."/>
            <person name="Kresovich S."/>
            <person name="McCann M.C."/>
            <person name="Ming R."/>
            <person name="Peterson D.G."/>
            <person name="Mehboob-ur-Rahman"/>
            <person name="Ware D."/>
            <person name="Westhoff P."/>
            <person name="Mayer K.F."/>
            <person name="Messing J."/>
            <person name="Rokhsar D.S."/>
        </authorList>
    </citation>
    <scope>NUCLEOTIDE SEQUENCE [LARGE SCALE GENOMIC DNA]</scope>
    <source>
        <strain evidence="2">cv. BTx623</strain>
    </source>
</reference>
<gene>
    <name evidence="1" type="ORF">SORBI_3008G030300</name>
</gene>
<organism evidence="1 2">
    <name type="scientific">Sorghum bicolor</name>
    <name type="common">Sorghum</name>
    <name type="synonym">Sorghum vulgare</name>
    <dbReference type="NCBI Taxonomy" id="4558"/>
    <lineage>
        <taxon>Eukaryota</taxon>
        <taxon>Viridiplantae</taxon>
        <taxon>Streptophyta</taxon>
        <taxon>Embryophyta</taxon>
        <taxon>Tracheophyta</taxon>
        <taxon>Spermatophyta</taxon>
        <taxon>Magnoliopsida</taxon>
        <taxon>Liliopsida</taxon>
        <taxon>Poales</taxon>
        <taxon>Poaceae</taxon>
        <taxon>PACMAD clade</taxon>
        <taxon>Panicoideae</taxon>
        <taxon>Andropogonodae</taxon>
        <taxon>Andropogoneae</taxon>
        <taxon>Sorghinae</taxon>
        <taxon>Sorghum</taxon>
    </lineage>
</organism>
<protein>
    <submittedName>
        <fullName evidence="1">Uncharacterized protein</fullName>
    </submittedName>
</protein>
<evidence type="ECO:0000313" key="1">
    <source>
        <dbReference type="EMBL" id="KXG22934.1"/>
    </source>
</evidence>
<dbReference type="Proteomes" id="UP000000768">
    <property type="component" value="Chromosome 8"/>
</dbReference>
<dbReference type="EMBL" id="CM000767">
    <property type="protein sequence ID" value="KXG22934.1"/>
    <property type="molecule type" value="Genomic_DNA"/>
</dbReference>